<dbReference type="Pfam" id="PF17389">
    <property type="entry name" value="Bac_rhamnosid6H"/>
    <property type="match status" value="1"/>
</dbReference>
<dbReference type="EMBL" id="ML738772">
    <property type="protein sequence ID" value="KAE8156224.1"/>
    <property type="molecule type" value="Genomic_DNA"/>
</dbReference>
<evidence type="ECO:0000313" key="6">
    <source>
        <dbReference type="EMBL" id="KAE8156224.1"/>
    </source>
</evidence>
<feature type="domain" description="Alpha-L-rhamnosidase C-terminal" evidence="5">
    <location>
        <begin position="59"/>
        <end position="133"/>
    </location>
</feature>
<gene>
    <name evidence="6" type="ORF">BDV40DRAFT_306297</name>
</gene>
<proteinExistence type="predicted"/>
<evidence type="ECO:0000259" key="4">
    <source>
        <dbReference type="Pfam" id="PF17389"/>
    </source>
</evidence>
<keyword evidence="3" id="KW-0378">Hydrolase</keyword>
<reference evidence="6 7" key="1">
    <citation type="submission" date="2019-04" db="EMBL/GenBank/DDBJ databases">
        <title>Friends and foes A comparative genomics study of 23 Aspergillus species from section Flavi.</title>
        <authorList>
            <consortium name="DOE Joint Genome Institute"/>
            <person name="Kjaerbolling I."/>
            <person name="Vesth T."/>
            <person name="Frisvad J.C."/>
            <person name="Nybo J.L."/>
            <person name="Theobald S."/>
            <person name="Kildgaard S."/>
            <person name="Isbrandt T."/>
            <person name="Kuo A."/>
            <person name="Sato A."/>
            <person name="Lyhne E.K."/>
            <person name="Kogle M.E."/>
            <person name="Wiebenga A."/>
            <person name="Kun R.S."/>
            <person name="Lubbers R.J."/>
            <person name="Makela M.R."/>
            <person name="Barry K."/>
            <person name="Chovatia M."/>
            <person name="Clum A."/>
            <person name="Daum C."/>
            <person name="Haridas S."/>
            <person name="He G."/>
            <person name="LaButti K."/>
            <person name="Lipzen A."/>
            <person name="Mondo S."/>
            <person name="Riley R."/>
            <person name="Salamov A."/>
            <person name="Simmons B.A."/>
            <person name="Magnuson J.K."/>
            <person name="Henrissat B."/>
            <person name="Mortensen U.H."/>
            <person name="Larsen T.O."/>
            <person name="Devries R.P."/>
            <person name="Grigoriev I.V."/>
            <person name="Machida M."/>
            <person name="Baker S.E."/>
            <person name="Andersen M.R."/>
        </authorList>
    </citation>
    <scope>NUCLEOTIDE SEQUENCE [LARGE SCALE GENOMIC DNA]</scope>
    <source>
        <strain evidence="6 7">CBS 117626</strain>
    </source>
</reference>
<evidence type="ECO:0000313" key="7">
    <source>
        <dbReference type="Proteomes" id="UP000326950"/>
    </source>
</evidence>
<dbReference type="EC" id="3.2.1.40" evidence="2"/>
<sequence>MSELFGSIPFRRKWNQQLLGATTLWETWEGYTQKEDAYMSHNHYALGAISGWMVDGIVGLAPATAGWRQMRIAPQIGGEIISVSASIITPFGELSSKWEIVSDTGDVFMCHSIPPGSAAELYFGDKRPYKMASGSHKLLWRKAASECMPAHVREAVDKDAMMTTVDRAHGQTGGS</sequence>
<dbReference type="InterPro" id="IPR035398">
    <property type="entry name" value="Bac_rhamnosid_C"/>
</dbReference>
<evidence type="ECO:0000256" key="3">
    <source>
        <dbReference type="ARBA" id="ARBA00022801"/>
    </source>
</evidence>
<dbReference type="OrthoDB" id="10036721at2759"/>
<dbReference type="SUPFAM" id="SSF48208">
    <property type="entry name" value="Six-hairpin glycosidases"/>
    <property type="match status" value="1"/>
</dbReference>
<dbReference type="Gene3D" id="1.50.10.10">
    <property type="match status" value="1"/>
</dbReference>
<comment type="catalytic activity">
    <reaction evidence="1">
        <text>Hydrolysis of terminal non-reducing alpha-L-rhamnose residues in alpha-L-rhamnosides.</text>
        <dbReference type="EC" id="3.2.1.40"/>
    </reaction>
</comment>
<organism evidence="6 7">
    <name type="scientific">Aspergillus tamarii</name>
    <dbReference type="NCBI Taxonomy" id="41984"/>
    <lineage>
        <taxon>Eukaryota</taxon>
        <taxon>Fungi</taxon>
        <taxon>Dikarya</taxon>
        <taxon>Ascomycota</taxon>
        <taxon>Pezizomycotina</taxon>
        <taxon>Eurotiomycetes</taxon>
        <taxon>Eurotiomycetidae</taxon>
        <taxon>Eurotiales</taxon>
        <taxon>Aspergillaceae</taxon>
        <taxon>Aspergillus</taxon>
        <taxon>Aspergillus subgen. Circumdati</taxon>
    </lineage>
</organism>
<dbReference type="Proteomes" id="UP000326950">
    <property type="component" value="Unassembled WGS sequence"/>
</dbReference>
<dbReference type="GO" id="GO:0005975">
    <property type="term" value="P:carbohydrate metabolic process"/>
    <property type="evidence" value="ECO:0007669"/>
    <property type="project" value="InterPro"/>
</dbReference>
<dbReference type="PANTHER" id="PTHR33307">
    <property type="entry name" value="ALPHA-RHAMNOSIDASE (EUROFUNG)"/>
    <property type="match status" value="1"/>
</dbReference>
<dbReference type="AlphaFoldDB" id="A0A5N6UCC5"/>
<name>A0A5N6UCC5_ASPTM</name>
<keyword evidence="7" id="KW-1185">Reference proteome</keyword>
<dbReference type="InterPro" id="IPR012341">
    <property type="entry name" value="6hp_glycosidase-like_sf"/>
</dbReference>
<evidence type="ECO:0000259" key="5">
    <source>
        <dbReference type="Pfam" id="PF17390"/>
    </source>
</evidence>
<dbReference type="InterPro" id="IPR035396">
    <property type="entry name" value="Bac_rhamnosid6H"/>
</dbReference>
<evidence type="ECO:0000256" key="1">
    <source>
        <dbReference type="ARBA" id="ARBA00001445"/>
    </source>
</evidence>
<accession>A0A5N6UCC5</accession>
<dbReference type="Pfam" id="PF17390">
    <property type="entry name" value="Bac_rhamnosid_C"/>
    <property type="match status" value="1"/>
</dbReference>
<dbReference type="Gene3D" id="2.60.420.10">
    <property type="entry name" value="Maltose phosphorylase, domain 3"/>
    <property type="match status" value="1"/>
</dbReference>
<dbReference type="GO" id="GO:0030596">
    <property type="term" value="F:alpha-L-rhamnosidase activity"/>
    <property type="evidence" value="ECO:0007669"/>
    <property type="project" value="UniProtKB-EC"/>
</dbReference>
<dbReference type="PANTHER" id="PTHR33307:SF6">
    <property type="entry name" value="ALPHA-RHAMNOSIDASE (EUROFUNG)-RELATED"/>
    <property type="match status" value="1"/>
</dbReference>
<protein>
    <recommendedName>
        <fullName evidence="2">alpha-L-rhamnosidase</fullName>
        <ecNumber evidence="2">3.2.1.40</ecNumber>
    </recommendedName>
</protein>
<dbReference type="InterPro" id="IPR008928">
    <property type="entry name" value="6-hairpin_glycosidase_sf"/>
</dbReference>
<evidence type="ECO:0000256" key="2">
    <source>
        <dbReference type="ARBA" id="ARBA00012652"/>
    </source>
</evidence>
<feature type="domain" description="Alpha-L-rhamnosidase six-hairpin glycosidase" evidence="4">
    <location>
        <begin position="19"/>
        <end position="55"/>
    </location>
</feature>
<dbReference type="InterPro" id="IPR016007">
    <property type="entry name" value="Alpha_rhamnosid"/>
</dbReference>